<dbReference type="EMBL" id="BART01023584">
    <property type="protein sequence ID" value="GAG94288.1"/>
    <property type="molecule type" value="Genomic_DNA"/>
</dbReference>
<evidence type="ECO:0000313" key="2">
    <source>
        <dbReference type="EMBL" id="GAG94288.1"/>
    </source>
</evidence>
<organism evidence="2">
    <name type="scientific">marine sediment metagenome</name>
    <dbReference type="NCBI Taxonomy" id="412755"/>
    <lineage>
        <taxon>unclassified sequences</taxon>
        <taxon>metagenomes</taxon>
        <taxon>ecological metagenomes</taxon>
    </lineage>
</organism>
<feature type="transmembrane region" description="Helical" evidence="1">
    <location>
        <begin position="209"/>
        <end position="227"/>
    </location>
</feature>
<reference evidence="2" key="1">
    <citation type="journal article" date="2014" name="Front. Microbiol.">
        <title>High frequency of phylogenetically diverse reductive dehalogenase-homologous genes in deep subseafloor sedimentary metagenomes.</title>
        <authorList>
            <person name="Kawai M."/>
            <person name="Futagami T."/>
            <person name="Toyoda A."/>
            <person name="Takaki Y."/>
            <person name="Nishi S."/>
            <person name="Hori S."/>
            <person name="Arai W."/>
            <person name="Tsubouchi T."/>
            <person name="Morono Y."/>
            <person name="Uchiyama I."/>
            <person name="Ito T."/>
            <person name="Fujiyama A."/>
            <person name="Inagaki F."/>
            <person name="Takami H."/>
        </authorList>
    </citation>
    <scope>NUCLEOTIDE SEQUENCE</scope>
    <source>
        <strain evidence="2">Expedition CK06-06</strain>
    </source>
</reference>
<name>X1CDF1_9ZZZZ</name>
<accession>X1CDF1</accession>
<dbReference type="AlphaFoldDB" id="X1CDF1"/>
<dbReference type="InterPro" id="IPR016195">
    <property type="entry name" value="Pol/histidinol_Pase-like"/>
</dbReference>
<sequence length="236" mass="26992">YVESNNLDFVVWIGAEWTDNERDIHMNYYGLEEEIVAPMSKTSLGSSLALNASDMITYVKNNGGYVIVNHYNFDLNPEGGYGRPYTLEQLRDWGVDGFEIVNGDDVEAKEIREFCLNNTNSYNESLICFGGSDIHSSEELNAFIKLRLDDPANKTIDSIFKNLRSNNHSVITIKLHSNLIDFPGVFNVLGFELLEDYLNYLLNLNSFQILSWISWSSIGYVLIILTYRKMKKTVLK</sequence>
<keyword evidence="1" id="KW-1133">Transmembrane helix</keyword>
<dbReference type="Gene3D" id="3.20.20.140">
    <property type="entry name" value="Metal-dependent hydrolases"/>
    <property type="match status" value="1"/>
</dbReference>
<proteinExistence type="predicted"/>
<keyword evidence="1" id="KW-0812">Transmembrane</keyword>
<evidence type="ECO:0000256" key="1">
    <source>
        <dbReference type="SAM" id="Phobius"/>
    </source>
</evidence>
<keyword evidence="1" id="KW-0472">Membrane</keyword>
<gene>
    <name evidence="2" type="ORF">S01H4_42863</name>
</gene>
<dbReference type="SUPFAM" id="SSF89550">
    <property type="entry name" value="PHP domain-like"/>
    <property type="match status" value="1"/>
</dbReference>
<protein>
    <submittedName>
        <fullName evidence="2">Uncharacterized protein</fullName>
    </submittedName>
</protein>
<feature type="non-terminal residue" evidence="2">
    <location>
        <position position="1"/>
    </location>
</feature>
<comment type="caution">
    <text evidence="2">The sequence shown here is derived from an EMBL/GenBank/DDBJ whole genome shotgun (WGS) entry which is preliminary data.</text>
</comment>